<dbReference type="AlphaFoldDB" id="G4TUW8"/>
<evidence type="ECO:0000313" key="1">
    <source>
        <dbReference type="EMBL" id="CCA75111.1"/>
    </source>
</evidence>
<dbReference type="EMBL" id="CAFZ01000399">
    <property type="protein sequence ID" value="CCA75111.1"/>
    <property type="molecule type" value="Genomic_DNA"/>
</dbReference>
<dbReference type="InParanoid" id="G4TUW8"/>
<reference evidence="1 2" key="1">
    <citation type="journal article" date="2011" name="PLoS Pathog.">
        <title>Endophytic Life Strategies Decoded by Genome and Transcriptome Analyses of the Mutualistic Root Symbiont Piriformospora indica.</title>
        <authorList>
            <person name="Zuccaro A."/>
            <person name="Lahrmann U."/>
            <person name="Guldener U."/>
            <person name="Langen G."/>
            <person name="Pfiffi S."/>
            <person name="Biedenkopf D."/>
            <person name="Wong P."/>
            <person name="Samans B."/>
            <person name="Grimm C."/>
            <person name="Basiewicz M."/>
            <person name="Murat C."/>
            <person name="Martin F."/>
            <person name="Kogel K.H."/>
        </authorList>
    </citation>
    <scope>NUCLEOTIDE SEQUENCE [LARGE SCALE GENOMIC DNA]</scope>
    <source>
        <strain evidence="1 2">DSM 11827</strain>
    </source>
</reference>
<dbReference type="Proteomes" id="UP000007148">
    <property type="component" value="Unassembled WGS sequence"/>
</dbReference>
<comment type="caution">
    <text evidence="1">The sequence shown here is derived from an EMBL/GenBank/DDBJ whole genome shotgun (WGS) entry which is preliminary data.</text>
</comment>
<name>G4TUW8_SERID</name>
<keyword evidence="2" id="KW-1185">Reference proteome</keyword>
<accession>G4TUW8</accession>
<gene>
    <name evidence="1" type="ORF">PIIN_09095</name>
</gene>
<sequence length="437" mass="50376">MFSVVKWVFNKKNYSGDINQLPDDILLATFELCVKDALEIFVNAPLNAKPPFVPPFFSISQVCRTWRSLYYSFPSLSQVIEIPAYPQWTRREAERVQHALRLCSNKMEDQIRLRQGRIILDITDTGNAARVDAKFPPGIDASEEVDVYLLLRDVDNTKPLPLHFTKRLFPLRQILRLCDEGGSIRHVTVHWPKRGQIPKSVAAAISQLSPRVLTLVNVTPYYHPTEIDGSTITTLHLDLIPTQSGMDLETVLWPNIKDLRIYSRKIDTRFSLQEYYHGPSEYITMSNITTLGITPLHDFLVAKLKLPALETVIFFPATGRLNFGNSDERQTLRLQMLLQSVRRMEFHTWSEKYTRDCTWSSIPPVLATLRPRLPYLRVVTCRWSYVYGPRLLENFRLQYSDSHGEQLLDELVFEECHGMSAGDLAEISMMVGKVRYI</sequence>
<dbReference type="OrthoDB" id="3253072at2759"/>
<organism evidence="1 2">
    <name type="scientific">Serendipita indica (strain DSM 11827)</name>
    <name type="common">Root endophyte fungus</name>
    <name type="synonym">Piriformospora indica</name>
    <dbReference type="NCBI Taxonomy" id="1109443"/>
    <lineage>
        <taxon>Eukaryota</taxon>
        <taxon>Fungi</taxon>
        <taxon>Dikarya</taxon>
        <taxon>Basidiomycota</taxon>
        <taxon>Agaricomycotina</taxon>
        <taxon>Agaricomycetes</taxon>
        <taxon>Sebacinales</taxon>
        <taxon>Serendipitaceae</taxon>
        <taxon>Serendipita</taxon>
    </lineage>
</organism>
<evidence type="ECO:0008006" key="3">
    <source>
        <dbReference type="Google" id="ProtNLM"/>
    </source>
</evidence>
<evidence type="ECO:0000313" key="2">
    <source>
        <dbReference type="Proteomes" id="UP000007148"/>
    </source>
</evidence>
<protein>
    <recommendedName>
        <fullName evidence="3">F-box domain-containing protein</fullName>
    </recommendedName>
</protein>
<proteinExistence type="predicted"/>
<dbReference type="HOGENOM" id="CLU_627163_0_0_1"/>